<evidence type="ECO:0000259" key="3">
    <source>
        <dbReference type="Pfam" id="PF01370"/>
    </source>
</evidence>
<dbReference type="PANTHER" id="PTHR10366">
    <property type="entry name" value="NAD DEPENDENT EPIMERASE/DEHYDRATASE"/>
    <property type="match status" value="1"/>
</dbReference>
<dbReference type="EMBL" id="JADNYJ010000048">
    <property type="protein sequence ID" value="KAF8900240.1"/>
    <property type="molecule type" value="Genomic_DNA"/>
</dbReference>
<dbReference type="Pfam" id="PF01370">
    <property type="entry name" value="Epimerase"/>
    <property type="match status" value="1"/>
</dbReference>
<reference evidence="4" key="1">
    <citation type="submission" date="2020-11" db="EMBL/GenBank/DDBJ databases">
        <authorList>
            <consortium name="DOE Joint Genome Institute"/>
            <person name="Ahrendt S."/>
            <person name="Riley R."/>
            <person name="Andreopoulos W."/>
            <person name="LaButti K."/>
            <person name="Pangilinan J."/>
            <person name="Ruiz-duenas F.J."/>
            <person name="Barrasa J.M."/>
            <person name="Sanchez-Garcia M."/>
            <person name="Camarero S."/>
            <person name="Miyauchi S."/>
            <person name="Serrano A."/>
            <person name="Linde D."/>
            <person name="Babiker R."/>
            <person name="Drula E."/>
            <person name="Ayuso-Fernandez I."/>
            <person name="Pacheco R."/>
            <person name="Padilla G."/>
            <person name="Ferreira P."/>
            <person name="Barriuso J."/>
            <person name="Kellner H."/>
            <person name="Castanera R."/>
            <person name="Alfaro M."/>
            <person name="Ramirez L."/>
            <person name="Pisabarro A.G."/>
            <person name="Kuo A."/>
            <person name="Tritt A."/>
            <person name="Lipzen A."/>
            <person name="He G."/>
            <person name="Yan M."/>
            <person name="Ng V."/>
            <person name="Cullen D."/>
            <person name="Martin F."/>
            <person name="Rosso M.-N."/>
            <person name="Henrissat B."/>
            <person name="Hibbett D."/>
            <person name="Martinez A.T."/>
            <person name="Grigoriev I.V."/>
        </authorList>
    </citation>
    <scope>NUCLEOTIDE SEQUENCE</scope>
    <source>
        <strain evidence="4">AH 44721</strain>
    </source>
</reference>
<dbReference type="Proteomes" id="UP000724874">
    <property type="component" value="Unassembled WGS sequence"/>
</dbReference>
<organism evidence="4 5">
    <name type="scientific">Gymnopilus junonius</name>
    <name type="common">Spectacular rustgill mushroom</name>
    <name type="synonym">Gymnopilus spectabilis subsp. junonius</name>
    <dbReference type="NCBI Taxonomy" id="109634"/>
    <lineage>
        <taxon>Eukaryota</taxon>
        <taxon>Fungi</taxon>
        <taxon>Dikarya</taxon>
        <taxon>Basidiomycota</taxon>
        <taxon>Agaricomycotina</taxon>
        <taxon>Agaricomycetes</taxon>
        <taxon>Agaricomycetidae</taxon>
        <taxon>Agaricales</taxon>
        <taxon>Agaricineae</taxon>
        <taxon>Hymenogastraceae</taxon>
        <taxon>Gymnopilus</taxon>
    </lineage>
</organism>
<evidence type="ECO:0000256" key="1">
    <source>
        <dbReference type="ARBA" id="ARBA00023002"/>
    </source>
</evidence>
<comment type="caution">
    <text evidence="4">The sequence shown here is derived from an EMBL/GenBank/DDBJ whole genome shotgun (WGS) entry which is preliminary data.</text>
</comment>
<proteinExistence type="inferred from homology"/>
<dbReference type="AlphaFoldDB" id="A0A9P5NP38"/>
<name>A0A9P5NP38_GYMJU</name>
<comment type="similarity">
    <text evidence="2">Belongs to the NAD(P)-dependent epimerase/dehydratase family. Dihydroflavonol-4-reductase subfamily.</text>
</comment>
<evidence type="ECO:0000313" key="4">
    <source>
        <dbReference type="EMBL" id="KAF8900240.1"/>
    </source>
</evidence>
<evidence type="ECO:0000256" key="2">
    <source>
        <dbReference type="ARBA" id="ARBA00023445"/>
    </source>
</evidence>
<evidence type="ECO:0000313" key="5">
    <source>
        <dbReference type="Proteomes" id="UP000724874"/>
    </source>
</evidence>
<dbReference type="PANTHER" id="PTHR10366:SF564">
    <property type="entry name" value="STEROL-4-ALPHA-CARBOXYLATE 3-DEHYDROGENASE, DECARBOXYLATING"/>
    <property type="match status" value="1"/>
</dbReference>
<dbReference type="Gene3D" id="3.40.50.720">
    <property type="entry name" value="NAD(P)-binding Rossmann-like Domain"/>
    <property type="match status" value="1"/>
</dbReference>
<keyword evidence="5" id="KW-1185">Reference proteome</keyword>
<gene>
    <name evidence="4" type="ORF">CPB84DRAFT_1847303</name>
</gene>
<dbReference type="InterPro" id="IPR036291">
    <property type="entry name" value="NAD(P)-bd_dom_sf"/>
</dbReference>
<keyword evidence="1" id="KW-0560">Oxidoreductase</keyword>
<dbReference type="InterPro" id="IPR001509">
    <property type="entry name" value="Epimerase_deHydtase"/>
</dbReference>
<dbReference type="GO" id="GO:0016616">
    <property type="term" value="F:oxidoreductase activity, acting on the CH-OH group of donors, NAD or NADP as acceptor"/>
    <property type="evidence" value="ECO:0007669"/>
    <property type="project" value="TreeGrafter"/>
</dbReference>
<protein>
    <submittedName>
        <fullName evidence="4">D-lactaldehyde dehydrogenase</fullName>
    </submittedName>
</protein>
<dbReference type="OrthoDB" id="2735536at2759"/>
<accession>A0A9P5NP38</accession>
<dbReference type="InterPro" id="IPR050425">
    <property type="entry name" value="NAD(P)_dehydrat-like"/>
</dbReference>
<feature type="domain" description="NAD-dependent epimerase/dehydratase" evidence="3">
    <location>
        <begin position="12"/>
        <end position="264"/>
    </location>
</feature>
<dbReference type="SUPFAM" id="SSF51735">
    <property type="entry name" value="NAD(P)-binding Rossmann-fold domains"/>
    <property type="match status" value="1"/>
</dbReference>
<sequence length="349" mass="38633">MPIIEPTGRTRVLVTGGNGYIALWVVRTLLEQGYVIRAIVRSLEKGQHMQELFRSYGDKLQLFVVEDLSKDGAFDEAVKGVDAIEHIASPATLLSVNPDDYIKPAVQGTVGLLESARKFGDKVKCIIITSSVGAIHESGPNHGTVTFDETNWNNGAIQTVKEKGGEAHPLILYSTSKTLAEKAAWDFYKKYKGEVQWDLIVLGAPLQEPPKTPKDLNTSMAIFWDIIANDKSEEELKQSINLVHAQDIADAHVQALRKEKAGGERIIISGMAIAWQQIRNTVHSLKPELHTLGILPHRNPDLDAPIQFIFNGGKAQKILDLKYAPVEKVISDALAYFEERGWLEKPVKA</sequence>